<keyword evidence="7" id="KW-0378">Hydrolase</keyword>
<comment type="catalytic activity">
    <reaction evidence="4">
        <text>a 5'-end (N(7)-methyl 5'-triphosphoguanosine)-ribonucleoside-ribonucleotide in mRNA + H2O = a (N(7)-methyl 5'-triphosphoguanosine)-nucleoside + a 5'-end phospho-ribonucleoside in mRNA + H(+)</text>
        <dbReference type="Rhea" id="RHEA:66928"/>
        <dbReference type="Rhea" id="RHEA-COMP:15692"/>
        <dbReference type="Rhea" id="RHEA-COMP:17313"/>
        <dbReference type="ChEBI" id="CHEBI:15377"/>
        <dbReference type="ChEBI" id="CHEBI:15378"/>
        <dbReference type="ChEBI" id="CHEBI:138282"/>
        <dbReference type="ChEBI" id="CHEBI:172876"/>
        <dbReference type="ChEBI" id="CHEBI:172877"/>
    </reaction>
    <physiologicalReaction direction="left-to-right" evidence="4">
        <dbReference type="Rhea" id="RHEA:66929"/>
    </physiologicalReaction>
</comment>
<comment type="catalytic activity">
    <reaction evidence="6">
        <text>a 5'-end NAD(+)-phospho-ribonucleoside in mRNA + H2O = a 5'-end phospho-ribonucleoside in mRNA + NAD(+) + H(+)</text>
        <dbReference type="Rhea" id="RHEA:60880"/>
        <dbReference type="Rhea" id="RHEA-COMP:15692"/>
        <dbReference type="Rhea" id="RHEA-COMP:15698"/>
        <dbReference type="ChEBI" id="CHEBI:15377"/>
        <dbReference type="ChEBI" id="CHEBI:15378"/>
        <dbReference type="ChEBI" id="CHEBI:57540"/>
        <dbReference type="ChEBI" id="CHEBI:138282"/>
        <dbReference type="ChEBI" id="CHEBI:144029"/>
    </reaction>
    <physiologicalReaction direction="left-to-right" evidence="6">
        <dbReference type="Rhea" id="RHEA:60881"/>
    </physiologicalReaction>
</comment>
<feature type="domain" description="RAI1-like" evidence="8">
    <location>
        <begin position="17"/>
        <end position="399"/>
    </location>
</feature>
<dbReference type="PANTHER" id="PTHR12395">
    <property type="entry name" value="DOM-3 RELATED"/>
    <property type="match status" value="1"/>
</dbReference>
<keyword evidence="7" id="KW-0539">Nucleus</keyword>
<dbReference type="VEuPathDB" id="FungiDB:CTRG_04204"/>
<evidence type="ECO:0000256" key="2">
    <source>
        <dbReference type="ARBA" id="ARBA00006562"/>
    </source>
</evidence>
<evidence type="ECO:0000256" key="6">
    <source>
        <dbReference type="ARBA" id="ARBA00048124"/>
    </source>
</evidence>
<accession>C5MDA3</accession>
<dbReference type="STRING" id="294747.C5MDA3"/>
<comment type="catalytic activity">
    <reaction evidence="5">
        <text>a 5'-end triphospho-ribonucleoside in mRNA + H2O = a 5'-end phospho-ribonucleoside in mRNA + diphosphate + H(+)</text>
        <dbReference type="Rhea" id="RHEA:78683"/>
        <dbReference type="Rhea" id="RHEA-COMP:15692"/>
        <dbReference type="Rhea" id="RHEA-COMP:17164"/>
        <dbReference type="ChEBI" id="CHEBI:15377"/>
        <dbReference type="ChEBI" id="CHEBI:15378"/>
        <dbReference type="ChEBI" id="CHEBI:33019"/>
        <dbReference type="ChEBI" id="CHEBI:138282"/>
        <dbReference type="ChEBI" id="CHEBI:167618"/>
    </reaction>
    <physiologicalReaction direction="left-to-right" evidence="5">
        <dbReference type="Rhea" id="RHEA:78684"/>
    </physiologicalReaction>
</comment>
<dbReference type="GO" id="GO:0034353">
    <property type="term" value="F:mRNA 5'-diphosphatase activity"/>
    <property type="evidence" value="ECO:0007669"/>
    <property type="project" value="EnsemblFungi"/>
</dbReference>
<dbReference type="EC" id="3.6.1.-" evidence="7"/>
<proteinExistence type="inferred from homology"/>
<dbReference type="InterPro" id="IPR013961">
    <property type="entry name" value="RAI1"/>
</dbReference>
<dbReference type="Pfam" id="PF08652">
    <property type="entry name" value="RAI1"/>
    <property type="match status" value="1"/>
</dbReference>
<evidence type="ECO:0000256" key="4">
    <source>
        <dbReference type="ARBA" id="ARBA00044676"/>
    </source>
</evidence>
<dbReference type="GeneID" id="8299474"/>
<comment type="subcellular location">
    <subcellularLocation>
        <location evidence="7">Nucleus</location>
    </subcellularLocation>
</comment>
<dbReference type="AlphaFoldDB" id="C5MDA3"/>
<dbReference type="GO" id="GO:0000448">
    <property type="term" value="P:cleavage in ITS2 between 5.8S rRNA and LSU-rRNA of tricistronic rRNA transcript (SSU-rRNA, 5.8S rRNA, LSU-rRNA)"/>
    <property type="evidence" value="ECO:0007669"/>
    <property type="project" value="EnsemblFungi"/>
</dbReference>
<evidence type="ECO:0000313" key="9">
    <source>
        <dbReference type="EMBL" id="EER32533.1"/>
    </source>
</evidence>
<comment type="similarity">
    <text evidence="2 7">Belongs to the DXO/Dom3Z family.</text>
</comment>
<dbReference type="GO" id="GO:0071035">
    <property type="term" value="P:nuclear polyadenylation-dependent rRNA catabolic process"/>
    <property type="evidence" value="ECO:0007669"/>
    <property type="project" value="EnsemblFungi"/>
</dbReference>
<reference evidence="9 10" key="1">
    <citation type="journal article" date="2009" name="Nature">
        <title>Evolution of pathogenicity and sexual reproduction in eight Candida genomes.</title>
        <authorList>
            <person name="Butler G."/>
            <person name="Rasmussen M.D."/>
            <person name="Lin M.F."/>
            <person name="Santos M.A."/>
            <person name="Sakthikumar S."/>
            <person name="Munro C.A."/>
            <person name="Rheinbay E."/>
            <person name="Grabherr M."/>
            <person name="Forche A."/>
            <person name="Reedy J.L."/>
            <person name="Agrafioti I."/>
            <person name="Arnaud M.B."/>
            <person name="Bates S."/>
            <person name="Brown A.J."/>
            <person name="Brunke S."/>
            <person name="Costanzo M.C."/>
            <person name="Fitzpatrick D.A."/>
            <person name="de Groot P.W."/>
            <person name="Harris D."/>
            <person name="Hoyer L.L."/>
            <person name="Hube B."/>
            <person name="Klis F.M."/>
            <person name="Kodira C."/>
            <person name="Lennard N."/>
            <person name="Logue M.E."/>
            <person name="Martin R."/>
            <person name="Neiman A.M."/>
            <person name="Nikolaou E."/>
            <person name="Quail M.A."/>
            <person name="Quinn J."/>
            <person name="Santos M.C."/>
            <person name="Schmitzberger F.F."/>
            <person name="Sherlock G."/>
            <person name="Shah P."/>
            <person name="Silverstein K.A."/>
            <person name="Skrzypek M.S."/>
            <person name="Soll D."/>
            <person name="Staggs R."/>
            <person name="Stansfield I."/>
            <person name="Stumpf M.P."/>
            <person name="Sudbery P.E."/>
            <person name="Srikantha T."/>
            <person name="Zeng Q."/>
            <person name="Berman J."/>
            <person name="Berriman M."/>
            <person name="Heitman J."/>
            <person name="Gow N.A."/>
            <person name="Lorenz M.C."/>
            <person name="Birren B.W."/>
            <person name="Kellis M."/>
            <person name="Cuomo C.A."/>
        </authorList>
    </citation>
    <scope>NUCLEOTIDE SEQUENCE [LARGE SCALE GENOMIC DNA]</scope>
    <source>
        <strain evidence="10">ATCC MYA-3404 / T1</strain>
    </source>
</reference>
<dbReference type="KEGG" id="ctp:CTRG_04204"/>
<dbReference type="GO" id="GO:0031087">
    <property type="term" value="P:deadenylation-independent decapping of nuclear-transcribed mRNA"/>
    <property type="evidence" value="ECO:0007669"/>
    <property type="project" value="EnsemblFungi"/>
</dbReference>
<gene>
    <name evidence="9" type="ORF">CTRG_04204</name>
</gene>
<dbReference type="RefSeq" id="XP_002549907.1">
    <property type="nucleotide sequence ID" value="XM_002549861.1"/>
</dbReference>
<keyword evidence="10" id="KW-1185">Reference proteome</keyword>
<dbReference type="EMBL" id="GG692399">
    <property type="protein sequence ID" value="EER32533.1"/>
    <property type="molecule type" value="Genomic_DNA"/>
</dbReference>
<comment type="cofactor">
    <cofactor evidence="1 7">
        <name>a divalent metal cation</name>
        <dbReference type="ChEBI" id="CHEBI:60240"/>
    </cofactor>
</comment>
<dbReference type="GO" id="GO:0090730">
    <property type="term" value="C:Las1 complex"/>
    <property type="evidence" value="ECO:0007669"/>
    <property type="project" value="EnsemblFungi"/>
</dbReference>
<dbReference type="GO" id="GO:0000166">
    <property type="term" value="F:nucleotide binding"/>
    <property type="evidence" value="ECO:0007669"/>
    <property type="project" value="UniProtKB-KW"/>
</dbReference>
<evidence type="ECO:0000256" key="5">
    <source>
        <dbReference type="ARBA" id="ARBA00044692"/>
    </source>
</evidence>
<keyword evidence="7" id="KW-0479">Metal-binding</keyword>
<dbReference type="GO" id="GO:0110155">
    <property type="term" value="P:NAD-cap decapping"/>
    <property type="evidence" value="ECO:0007669"/>
    <property type="project" value="EnsemblFungi"/>
</dbReference>
<dbReference type="GO" id="GO:0110103">
    <property type="term" value="C:RNA polymerase II termination complex"/>
    <property type="evidence" value="ECO:0007669"/>
    <property type="project" value="EnsemblFungi"/>
</dbReference>
<evidence type="ECO:0000256" key="3">
    <source>
        <dbReference type="ARBA" id="ARBA00022722"/>
    </source>
</evidence>
<dbReference type="Proteomes" id="UP000002037">
    <property type="component" value="Unassembled WGS sequence"/>
</dbReference>
<keyword evidence="7" id="KW-0694">RNA-binding</keyword>
<sequence length="408" mass="47840">MSKSLPLNSRAKTTALKQPRELFTYSRDIEGNYHYENAEREAMSYYYLPDSYIDYGIDLQSGYSKFKQIPEEANTKSFKYLLKAIQNYEIKQNKKITSDIITFRGIMTRIMNIPYNLTDPLDLYIVVFDGQIFIDFDNELEMNRKIEQEQRLKQTNTPEKYEYIKKCQYSGYKFETISTISKPWSEVSRSTIESRNKKVVNNYEQYLSVIRTGIGQVKLTLAGEIDCCWDYLPDDGNGNGNKESTKNLNHYVELKTSRIIENNIQLINFEKKLFKTWCQCFLMGVGKIIYGFRDDNLFLKNVEIYNTEEIPILIKNNPLTDPNPKTGESSKIGKKINCTNALKWYGAVVEWLNDSIDKNNENKSYRLKYDPVRKSFTLDETNDEINSKLRNGDLLTNEFVEWRQSLNK</sequence>
<name>C5MDA3_CANTT</name>
<dbReference type="GO" id="GO:0046872">
    <property type="term" value="F:metal ion binding"/>
    <property type="evidence" value="ECO:0007669"/>
    <property type="project" value="UniProtKB-KW"/>
</dbReference>
<dbReference type="eggNOG" id="KOG1982">
    <property type="taxonomic scope" value="Eukaryota"/>
</dbReference>
<evidence type="ECO:0000256" key="1">
    <source>
        <dbReference type="ARBA" id="ARBA00001968"/>
    </source>
</evidence>
<evidence type="ECO:0000256" key="7">
    <source>
        <dbReference type="RuleBase" id="RU367113"/>
    </source>
</evidence>
<dbReference type="OrthoDB" id="5853397at2759"/>
<keyword evidence="3 7" id="KW-0540">Nuclease</keyword>
<protein>
    <recommendedName>
        <fullName evidence="7">Decapping nuclease</fullName>
        <ecNumber evidence="7">3.6.1.-</ecNumber>
    </recommendedName>
</protein>
<dbReference type="GO" id="GO:0030846">
    <property type="term" value="P:termination of RNA polymerase II transcription, poly(A)-coupled"/>
    <property type="evidence" value="ECO:0007669"/>
    <property type="project" value="EnsemblFungi"/>
</dbReference>
<keyword evidence="7" id="KW-0547">Nucleotide-binding</keyword>
<dbReference type="HOGENOM" id="CLU_024877_4_1_1"/>
<dbReference type="GO" id="GO:1990174">
    <property type="term" value="F:phosphodiesterase decapping endonuclease activity"/>
    <property type="evidence" value="ECO:0007669"/>
    <property type="project" value="EnsemblFungi"/>
</dbReference>
<dbReference type="PANTHER" id="PTHR12395:SF9">
    <property type="entry name" value="DECAPPING AND EXORIBONUCLEASE PROTEIN"/>
    <property type="match status" value="1"/>
</dbReference>
<comment type="function">
    <text evidence="7">Decapping enzyme for NAD-capped RNAs: specifically hydrolyzes the nicotinamide adenine dinucleotide (NAD) cap from a subset of RNAs by removing the entire NAD moiety from the 5'-end of an NAD-capped RNA.</text>
</comment>
<dbReference type="GO" id="GO:0030234">
    <property type="term" value="F:enzyme regulator activity"/>
    <property type="evidence" value="ECO:0007669"/>
    <property type="project" value="EnsemblFungi"/>
</dbReference>
<dbReference type="InterPro" id="IPR039039">
    <property type="entry name" value="RAI1-like_fam"/>
</dbReference>
<evidence type="ECO:0000313" key="10">
    <source>
        <dbReference type="Proteomes" id="UP000002037"/>
    </source>
</evidence>
<dbReference type="GO" id="GO:1904595">
    <property type="term" value="P:positive regulation of termination of RNA polymerase II transcription"/>
    <property type="evidence" value="ECO:0007669"/>
    <property type="project" value="EnsemblFungi"/>
</dbReference>
<dbReference type="GO" id="GO:0003723">
    <property type="term" value="F:RNA binding"/>
    <property type="evidence" value="ECO:0007669"/>
    <property type="project" value="UniProtKB-KW"/>
</dbReference>
<evidence type="ECO:0000259" key="8">
    <source>
        <dbReference type="Pfam" id="PF08652"/>
    </source>
</evidence>
<organism evidence="9 10">
    <name type="scientific">Candida tropicalis (strain ATCC MYA-3404 / T1)</name>
    <name type="common">Yeast</name>
    <dbReference type="NCBI Taxonomy" id="294747"/>
    <lineage>
        <taxon>Eukaryota</taxon>
        <taxon>Fungi</taxon>
        <taxon>Dikarya</taxon>
        <taxon>Ascomycota</taxon>
        <taxon>Saccharomycotina</taxon>
        <taxon>Pichiomycetes</taxon>
        <taxon>Debaryomycetaceae</taxon>
        <taxon>Candida/Lodderomyces clade</taxon>
        <taxon>Candida</taxon>
    </lineage>
</organism>